<feature type="domain" description="Glycosyl transferase family 3" evidence="4">
    <location>
        <begin position="104"/>
        <end position="336"/>
    </location>
</feature>
<dbReference type="InterPro" id="IPR036320">
    <property type="entry name" value="Glycosyl_Trfase_fam3_N_dom_sf"/>
</dbReference>
<dbReference type="PANTHER" id="PTHR43285">
    <property type="entry name" value="ANTHRANILATE PHOSPHORIBOSYLTRANSFERASE"/>
    <property type="match status" value="1"/>
</dbReference>
<dbReference type="InterPro" id="IPR000312">
    <property type="entry name" value="Glycosyl_Trfase_fam3"/>
</dbReference>
<evidence type="ECO:0000259" key="5">
    <source>
        <dbReference type="Pfam" id="PF02885"/>
    </source>
</evidence>
<keyword evidence="1 6" id="KW-0328">Glycosyltransferase</keyword>
<feature type="domain" description="Glycosyl transferase family 3 N-terminal" evidence="5">
    <location>
        <begin position="7"/>
        <end position="67"/>
    </location>
</feature>
<gene>
    <name evidence="6" type="ORF">IQ249_23235</name>
</gene>
<dbReference type="PANTHER" id="PTHR43285:SF3">
    <property type="entry name" value="SLL1634 PROTEIN"/>
    <property type="match status" value="1"/>
</dbReference>
<dbReference type="NCBIfam" id="NF005635">
    <property type="entry name" value="PRK07394.1"/>
    <property type="match status" value="1"/>
</dbReference>
<accession>A0A8J7E018</accession>
<dbReference type="SUPFAM" id="SSF52418">
    <property type="entry name" value="Nucleoside phosphorylase/phosphoribosyltransferase catalytic domain"/>
    <property type="match status" value="1"/>
</dbReference>
<dbReference type="InterPro" id="IPR035902">
    <property type="entry name" value="Nuc_phospho_transferase"/>
</dbReference>
<dbReference type="Gene3D" id="3.40.1030.10">
    <property type="entry name" value="Nucleoside phosphorylase/phosphoribosyltransferase catalytic domain"/>
    <property type="match status" value="1"/>
</dbReference>
<comment type="caution">
    <text evidence="6">The sequence shown here is derived from an EMBL/GenBank/DDBJ whole genome shotgun (WGS) entry which is preliminary data.</text>
</comment>
<dbReference type="GO" id="GO:0005829">
    <property type="term" value="C:cytosol"/>
    <property type="evidence" value="ECO:0007669"/>
    <property type="project" value="TreeGrafter"/>
</dbReference>
<dbReference type="InterPro" id="IPR017459">
    <property type="entry name" value="Glycosyl_Trfase_fam3_N_dom"/>
</dbReference>
<sequence>MSNEFRELLKKVGGGQHTKKDLTRNEAAIATHMMLMQEATPAQIGAFLIAHRIKRPTGIELAGMLDTYEKLGVTLQPLPNSDSTVTVFGLPYDGRSRTAPIIPITALLLSAAGVPVLLHGGDTMPTKYGVPLVEIWQGLGLDFTQLSAPQVQSLLEQTGFAFIYTPKHFPLACGLIPYRDQIGKRPPLATLELLWSPYRGKTHIVVGYVHPPTEAMARIALTQRGETHFTFVKGLEGSCDLRLSQTTIIAASQPDSPNGFEYLKLNPHHYNFAAKDIPLESTAQLLSQLEEVLEGKPTPMFQAALWNGGFYLWRCGVCPDMATGIQQAEALLVGGKVKAQRDAIASNMK</sequence>
<keyword evidence="3" id="KW-0028">Amino-acid biosynthesis</keyword>
<name>A0A8J7E018_9CYAN</name>
<keyword evidence="2" id="KW-0808">Transferase</keyword>
<dbReference type="InterPro" id="IPR005940">
    <property type="entry name" value="Anthranilate_Pribosyl_Tfrase"/>
</dbReference>
<evidence type="ECO:0000256" key="3">
    <source>
        <dbReference type="ARBA" id="ARBA00023141"/>
    </source>
</evidence>
<reference evidence="6" key="1">
    <citation type="submission" date="2020-10" db="EMBL/GenBank/DDBJ databases">
        <authorList>
            <person name="Castelo-Branco R."/>
            <person name="Eusebio N."/>
            <person name="Adriana R."/>
            <person name="Vieira A."/>
            <person name="Brugerolle De Fraissinette N."/>
            <person name="Rezende De Castro R."/>
            <person name="Schneider M.P."/>
            <person name="Vasconcelos V."/>
            <person name="Leao P.N."/>
        </authorList>
    </citation>
    <scope>NUCLEOTIDE SEQUENCE</scope>
    <source>
        <strain evidence="6">LEGE 07157</strain>
    </source>
</reference>
<evidence type="ECO:0000259" key="4">
    <source>
        <dbReference type="Pfam" id="PF00591"/>
    </source>
</evidence>
<organism evidence="6 7">
    <name type="scientific">Lusitaniella coriacea LEGE 07157</name>
    <dbReference type="NCBI Taxonomy" id="945747"/>
    <lineage>
        <taxon>Bacteria</taxon>
        <taxon>Bacillati</taxon>
        <taxon>Cyanobacteriota</taxon>
        <taxon>Cyanophyceae</taxon>
        <taxon>Spirulinales</taxon>
        <taxon>Lusitaniellaceae</taxon>
        <taxon>Lusitaniella</taxon>
    </lineage>
</organism>
<evidence type="ECO:0000256" key="1">
    <source>
        <dbReference type="ARBA" id="ARBA00022676"/>
    </source>
</evidence>
<dbReference type="AlphaFoldDB" id="A0A8J7E018"/>
<dbReference type="EMBL" id="JADEWZ010000062">
    <property type="protein sequence ID" value="MBE9118807.1"/>
    <property type="molecule type" value="Genomic_DNA"/>
</dbReference>
<keyword evidence="3" id="KW-0057">Aromatic amino acid biosynthesis</keyword>
<dbReference type="Pfam" id="PF00591">
    <property type="entry name" value="Glycos_transf_3"/>
    <property type="match status" value="1"/>
</dbReference>
<dbReference type="RefSeq" id="WP_194031903.1">
    <property type="nucleotide sequence ID" value="NZ_JADEWZ010000062.1"/>
</dbReference>
<protein>
    <submittedName>
        <fullName evidence="6">Anthranilate phosphoribosyltransferase family protein</fullName>
    </submittedName>
</protein>
<keyword evidence="7" id="KW-1185">Reference proteome</keyword>
<evidence type="ECO:0000256" key="2">
    <source>
        <dbReference type="ARBA" id="ARBA00022679"/>
    </source>
</evidence>
<dbReference type="FunFam" id="3.40.1030.10:FF:000010">
    <property type="entry name" value="Anthranilate phosphoribosyltransferase"/>
    <property type="match status" value="1"/>
</dbReference>
<evidence type="ECO:0000313" key="7">
    <source>
        <dbReference type="Proteomes" id="UP000654482"/>
    </source>
</evidence>
<dbReference type="Gene3D" id="1.20.970.10">
    <property type="entry name" value="Transferase, Pyrimidine Nucleoside Phosphorylase, Chain C"/>
    <property type="match status" value="1"/>
</dbReference>
<evidence type="ECO:0000313" key="6">
    <source>
        <dbReference type="EMBL" id="MBE9118807.1"/>
    </source>
</evidence>
<dbReference type="Proteomes" id="UP000654482">
    <property type="component" value="Unassembled WGS sequence"/>
</dbReference>
<dbReference type="GO" id="GO:0000162">
    <property type="term" value="P:L-tryptophan biosynthetic process"/>
    <property type="evidence" value="ECO:0007669"/>
    <property type="project" value="InterPro"/>
</dbReference>
<proteinExistence type="predicted"/>
<dbReference type="Pfam" id="PF02885">
    <property type="entry name" value="Glycos_trans_3N"/>
    <property type="match status" value="1"/>
</dbReference>
<dbReference type="GO" id="GO:0004048">
    <property type="term" value="F:anthranilate phosphoribosyltransferase activity"/>
    <property type="evidence" value="ECO:0007669"/>
    <property type="project" value="InterPro"/>
</dbReference>
<dbReference type="SUPFAM" id="SSF47648">
    <property type="entry name" value="Nucleoside phosphorylase/phosphoribosyltransferase N-terminal domain"/>
    <property type="match status" value="1"/>
</dbReference>